<gene>
    <name evidence="13" type="ORF">O6P43_012235</name>
</gene>
<evidence type="ECO:0000256" key="11">
    <source>
        <dbReference type="ARBA" id="ARBA00023180"/>
    </source>
</evidence>
<dbReference type="AlphaFoldDB" id="A0AAD7M194"/>
<feature type="transmembrane region" description="Helical" evidence="12">
    <location>
        <begin position="572"/>
        <end position="593"/>
    </location>
</feature>
<evidence type="ECO:0000256" key="7">
    <source>
        <dbReference type="ARBA" id="ARBA00022737"/>
    </source>
</evidence>
<accession>A0AAD7M194</accession>
<organism evidence="13 14">
    <name type="scientific">Quillaja saponaria</name>
    <name type="common">Soap bark tree</name>
    <dbReference type="NCBI Taxonomy" id="32244"/>
    <lineage>
        <taxon>Eukaryota</taxon>
        <taxon>Viridiplantae</taxon>
        <taxon>Streptophyta</taxon>
        <taxon>Embryophyta</taxon>
        <taxon>Tracheophyta</taxon>
        <taxon>Spermatophyta</taxon>
        <taxon>Magnoliopsida</taxon>
        <taxon>eudicotyledons</taxon>
        <taxon>Gunneridae</taxon>
        <taxon>Pentapetalae</taxon>
        <taxon>rosids</taxon>
        <taxon>fabids</taxon>
        <taxon>Fabales</taxon>
        <taxon>Quillajaceae</taxon>
        <taxon>Quillaja</taxon>
    </lineage>
</organism>
<evidence type="ECO:0000256" key="1">
    <source>
        <dbReference type="ARBA" id="ARBA00004251"/>
    </source>
</evidence>
<protein>
    <submittedName>
        <fullName evidence="13">Leucine-rich receptor-like kinase family protein</fullName>
    </submittedName>
</protein>
<comment type="subcellular location">
    <subcellularLocation>
        <location evidence="1">Cell membrane</location>
        <topology evidence="1">Single-pass type I membrane protein</topology>
    </subcellularLocation>
</comment>
<keyword evidence="5 12" id="KW-0812">Transmembrane</keyword>
<dbReference type="Pfam" id="PF00560">
    <property type="entry name" value="LRR_1"/>
    <property type="match status" value="6"/>
</dbReference>
<keyword evidence="3" id="KW-1003">Cell membrane</keyword>
<evidence type="ECO:0000313" key="14">
    <source>
        <dbReference type="Proteomes" id="UP001163823"/>
    </source>
</evidence>
<dbReference type="InterPro" id="IPR001611">
    <property type="entry name" value="Leu-rich_rpt"/>
</dbReference>
<dbReference type="PRINTS" id="PR00019">
    <property type="entry name" value="LEURICHRPT"/>
</dbReference>
<evidence type="ECO:0000256" key="4">
    <source>
        <dbReference type="ARBA" id="ARBA00022614"/>
    </source>
</evidence>
<dbReference type="Proteomes" id="UP001163823">
    <property type="component" value="Chromosome 5"/>
</dbReference>
<dbReference type="GO" id="GO:0005886">
    <property type="term" value="C:plasma membrane"/>
    <property type="evidence" value="ECO:0007669"/>
    <property type="project" value="UniProtKB-SubCell"/>
</dbReference>
<dbReference type="PANTHER" id="PTHR48063:SF103">
    <property type="entry name" value="LEUCINE-RICH RECEPTOR-LIKE KINASE FAMILY PROTEIN"/>
    <property type="match status" value="1"/>
</dbReference>
<dbReference type="FunFam" id="3.80.10.10:FF:001347">
    <property type="entry name" value="LRR receptor-like serine/threonine-protein kinase GSO2"/>
    <property type="match status" value="1"/>
</dbReference>
<keyword evidence="11" id="KW-0325">Glycoprotein</keyword>
<dbReference type="Pfam" id="PF13855">
    <property type="entry name" value="LRR_8"/>
    <property type="match status" value="2"/>
</dbReference>
<comment type="caution">
    <text evidence="13">The sequence shown here is derived from an EMBL/GenBank/DDBJ whole genome shotgun (WGS) entry which is preliminary data.</text>
</comment>
<sequence>MTSLVSLDLSDNNLTDPIPTMWGLDQEGDKNHGHSSLRELRLSRNQLNGSLEKSLAQLSDLIVLDIAWNSIQGVITEVHLQNFSNLRVLDLSSNHITLNVSSNWIPAFKLDVIGLRSCKVGVTFPKWLRTQKNFSSIDISDTNISGIVPDWFWDISLQIKEISMSGNSLTGKVPDLSDKHELSTLDLSYNAFRGPLPHFPSNMRSISLAGNLFWGPISSLCDIMTENNVLSNLDLFQNNLSGPLPNCWTHGRSLIVLNFGTNRLSGTIPDSIGHLTHLGTLILDNNILHGELPSSLRNCTDLIIMHLSRNSLSGDIPSWIGENLVNLMLLDLRKNQFGGSIPLQLCQLKLILVLDLSINNISGKIPRCIDNFLTMAGVEDVRFYIHHPYATYTMKDLVHLISEKSKLVQSYIELGWVNLIRHYKVIDLSQNQLSVVIPEEIGSLNKLKFLNISCNHLTGTIPYTISGLTELEAMDLSRNQLSCSIPTSLADLSFLQVFNVSYNNLSGKIPAGKQLKTFDSSSYIGNSNLCGFPLEKKCLRRESYEYQNCLDGKEEEKGVEDEDGDGLGMPSFYISMGVGYITSYLVFWGSLLLNRSWRYAYFRFLGSINDKIYVIVAVQVAKLRRKFQTQKDPQ</sequence>
<keyword evidence="10 13" id="KW-0675">Receptor</keyword>
<dbReference type="FunFam" id="3.80.10.10:FF:000041">
    <property type="entry name" value="LRR receptor-like serine/threonine-protein kinase ERECTA"/>
    <property type="match status" value="1"/>
</dbReference>
<evidence type="ECO:0000256" key="2">
    <source>
        <dbReference type="ARBA" id="ARBA00009592"/>
    </source>
</evidence>
<dbReference type="GO" id="GO:0016301">
    <property type="term" value="F:kinase activity"/>
    <property type="evidence" value="ECO:0007669"/>
    <property type="project" value="UniProtKB-KW"/>
</dbReference>
<keyword evidence="4" id="KW-0433">Leucine-rich repeat</keyword>
<evidence type="ECO:0000256" key="3">
    <source>
        <dbReference type="ARBA" id="ARBA00022475"/>
    </source>
</evidence>
<keyword evidence="8 12" id="KW-1133">Transmembrane helix</keyword>
<dbReference type="KEGG" id="qsa:O6P43_012235"/>
<dbReference type="FunFam" id="3.80.10.10:FF:000213">
    <property type="entry name" value="Tyrosine-sulfated glycopeptide receptor 1"/>
    <property type="match status" value="1"/>
</dbReference>
<reference evidence="13" key="1">
    <citation type="journal article" date="2023" name="Science">
        <title>Elucidation of the pathway for biosynthesis of saponin adjuvants from the soapbark tree.</title>
        <authorList>
            <person name="Reed J."/>
            <person name="Orme A."/>
            <person name="El-Demerdash A."/>
            <person name="Owen C."/>
            <person name="Martin L.B.B."/>
            <person name="Misra R.C."/>
            <person name="Kikuchi S."/>
            <person name="Rejzek M."/>
            <person name="Martin A.C."/>
            <person name="Harkess A."/>
            <person name="Leebens-Mack J."/>
            <person name="Louveau T."/>
            <person name="Stephenson M.J."/>
            <person name="Osbourn A."/>
        </authorList>
    </citation>
    <scope>NUCLEOTIDE SEQUENCE</scope>
    <source>
        <strain evidence="13">S10</strain>
    </source>
</reference>
<keyword evidence="6" id="KW-0732">Signal</keyword>
<evidence type="ECO:0000256" key="12">
    <source>
        <dbReference type="SAM" id="Phobius"/>
    </source>
</evidence>
<evidence type="ECO:0000313" key="13">
    <source>
        <dbReference type="EMBL" id="KAJ7968078.1"/>
    </source>
</evidence>
<dbReference type="Gene3D" id="3.80.10.10">
    <property type="entry name" value="Ribonuclease Inhibitor"/>
    <property type="match status" value="2"/>
</dbReference>
<keyword evidence="14" id="KW-1185">Reference proteome</keyword>
<dbReference type="InterPro" id="IPR032675">
    <property type="entry name" value="LRR_dom_sf"/>
</dbReference>
<dbReference type="PROSITE" id="PS51450">
    <property type="entry name" value="LRR"/>
    <property type="match status" value="1"/>
</dbReference>
<name>A0AAD7M194_QUISA</name>
<evidence type="ECO:0000256" key="10">
    <source>
        <dbReference type="ARBA" id="ARBA00023170"/>
    </source>
</evidence>
<dbReference type="PANTHER" id="PTHR48063">
    <property type="entry name" value="LRR RECEPTOR-LIKE KINASE"/>
    <property type="match status" value="1"/>
</dbReference>
<evidence type="ECO:0000256" key="9">
    <source>
        <dbReference type="ARBA" id="ARBA00023136"/>
    </source>
</evidence>
<keyword evidence="13" id="KW-0418">Kinase</keyword>
<dbReference type="EMBL" id="JARAOO010000005">
    <property type="protein sequence ID" value="KAJ7968078.1"/>
    <property type="molecule type" value="Genomic_DNA"/>
</dbReference>
<proteinExistence type="inferred from homology"/>
<comment type="similarity">
    <text evidence="2">Belongs to the RLP family.</text>
</comment>
<dbReference type="InterPro" id="IPR046956">
    <property type="entry name" value="RLP23-like"/>
</dbReference>
<keyword evidence="7" id="KW-0677">Repeat</keyword>
<evidence type="ECO:0000256" key="8">
    <source>
        <dbReference type="ARBA" id="ARBA00022989"/>
    </source>
</evidence>
<evidence type="ECO:0000256" key="5">
    <source>
        <dbReference type="ARBA" id="ARBA00022692"/>
    </source>
</evidence>
<evidence type="ECO:0000256" key="6">
    <source>
        <dbReference type="ARBA" id="ARBA00022729"/>
    </source>
</evidence>
<keyword evidence="13" id="KW-0808">Transferase</keyword>
<keyword evidence="9 12" id="KW-0472">Membrane</keyword>
<dbReference type="SUPFAM" id="SSF52058">
    <property type="entry name" value="L domain-like"/>
    <property type="match status" value="2"/>
</dbReference>